<keyword evidence="1" id="KW-0812">Transmembrane</keyword>
<name>A0A396J2X3_MEDTR</name>
<accession>A0A396J2X3</accession>
<dbReference type="Proteomes" id="UP000265566">
    <property type="component" value="Chromosome 3"/>
</dbReference>
<dbReference type="EMBL" id="PSQE01000003">
    <property type="protein sequence ID" value="RHN71198.1"/>
    <property type="molecule type" value="Genomic_DNA"/>
</dbReference>
<feature type="transmembrane region" description="Helical" evidence="1">
    <location>
        <begin position="12"/>
        <end position="33"/>
    </location>
</feature>
<sequence>MVKSDKKSRFLPLLIIYFPFICKVDTFIIFFHFNLKVFPCNFL</sequence>
<dbReference type="Gramene" id="rna19850">
    <property type="protein sequence ID" value="RHN71198.1"/>
    <property type="gene ID" value="gene19850"/>
</dbReference>
<keyword evidence="1" id="KW-0472">Membrane</keyword>
<comment type="caution">
    <text evidence="2">The sequence shown here is derived from an EMBL/GenBank/DDBJ whole genome shotgun (WGS) entry which is preliminary data.</text>
</comment>
<evidence type="ECO:0000313" key="3">
    <source>
        <dbReference type="Proteomes" id="UP000265566"/>
    </source>
</evidence>
<reference evidence="3" key="1">
    <citation type="journal article" date="2018" name="Nat. Plants">
        <title>Whole-genome landscape of Medicago truncatula symbiotic genes.</title>
        <authorList>
            <person name="Pecrix Y."/>
            <person name="Staton S.E."/>
            <person name="Sallet E."/>
            <person name="Lelandais-Briere C."/>
            <person name="Moreau S."/>
            <person name="Carrere S."/>
            <person name="Blein T."/>
            <person name="Jardinaud M.F."/>
            <person name="Latrasse D."/>
            <person name="Zouine M."/>
            <person name="Zahm M."/>
            <person name="Kreplak J."/>
            <person name="Mayjonade B."/>
            <person name="Satge C."/>
            <person name="Perez M."/>
            <person name="Cauet S."/>
            <person name="Marande W."/>
            <person name="Chantry-Darmon C."/>
            <person name="Lopez-Roques C."/>
            <person name="Bouchez O."/>
            <person name="Berard A."/>
            <person name="Debelle F."/>
            <person name="Munos S."/>
            <person name="Bendahmane A."/>
            <person name="Berges H."/>
            <person name="Niebel A."/>
            <person name="Buitink J."/>
            <person name="Frugier F."/>
            <person name="Benhamed M."/>
            <person name="Crespi M."/>
            <person name="Gouzy J."/>
            <person name="Gamas P."/>
        </authorList>
    </citation>
    <scope>NUCLEOTIDE SEQUENCE [LARGE SCALE GENOMIC DNA]</scope>
    <source>
        <strain evidence="3">cv. Jemalong A17</strain>
    </source>
</reference>
<protein>
    <recommendedName>
        <fullName evidence="4">Transmembrane protein</fullName>
    </recommendedName>
</protein>
<keyword evidence="1" id="KW-1133">Transmembrane helix</keyword>
<evidence type="ECO:0008006" key="4">
    <source>
        <dbReference type="Google" id="ProtNLM"/>
    </source>
</evidence>
<evidence type="ECO:0000313" key="2">
    <source>
        <dbReference type="EMBL" id="RHN71198.1"/>
    </source>
</evidence>
<evidence type="ECO:0000256" key="1">
    <source>
        <dbReference type="SAM" id="Phobius"/>
    </source>
</evidence>
<proteinExistence type="predicted"/>
<organism evidence="2 3">
    <name type="scientific">Medicago truncatula</name>
    <name type="common">Barrel medic</name>
    <name type="synonym">Medicago tribuloides</name>
    <dbReference type="NCBI Taxonomy" id="3880"/>
    <lineage>
        <taxon>Eukaryota</taxon>
        <taxon>Viridiplantae</taxon>
        <taxon>Streptophyta</taxon>
        <taxon>Embryophyta</taxon>
        <taxon>Tracheophyta</taxon>
        <taxon>Spermatophyta</taxon>
        <taxon>Magnoliopsida</taxon>
        <taxon>eudicotyledons</taxon>
        <taxon>Gunneridae</taxon>
        <taxon>Pentapetalae</taxon>
        <taxon>rosids</taxon>
        <taxon>fabids</taxon>
        <taxon>Fabales</taxon>
        <taxon>Fabaceae</taxon>
        <taxon>Papilionoideae</taxon>
        <taxon>50 kb inversion clade</taxon>
        <taxon>NPAAA clade</taxon>
        <taxon>Hologalegina</taxon>
        <taxon>IRL clade</taxon>
        <taxon>Trifolieae</taxon>
        <taxon>Medicago</taxon>
    </lineage>
</organism>
<dbReference type="AlphaFoldDB" id="A0A396J2X3"/>
<gene>
    <name evidence="2" type="ORF">MtrunA17_Chr3g0143631</name>
</gene>